<keyword evidence="3" id="KW-1185">Reference proteome</keyword>
<dbReference type="AlphaFoldDB" id="A0A7U2MYG5"/>
<proteinExistence type="predicted"/>
<accession>A0A7U2MYG5</accession>
<gene>
    <name evidence="2" type="ORF">F9C07_13341</name>
</gene>
<feature type="compositionally biased region" description="Low complexity" evidence="1">
    <location>
        <begin position="12"/>
        <end position="22"/>
    </location>
</feature>
<sequence>MAPTRSLPPAPAGAVDAAGDPARPLQRRVLDLNREAASLLEKHSSGLSKRMMTFIQSTLAVTEALSHYPVGDAWKVQMDEIQRAVNDIRKDTNELTARTEDPLPPSIEP</sequence>
<evidence type="ECO:0000313" key="2">
    <source>
        <dbReference type="EMBL" id="QRD92164.1"/>
    </source>
</evidence>
<evidence type="ECO:0000313" key="3">
    <source>
        <dbReference type="Proteomes" id="UP000596276"/>
    </source>
</evidence>
<dbReference type="Proteomes" id="UP000596276">
    <property type="component" value="Chromosome 7"/>
</dbReference>
<organism evidence="2 3">
    <name type="scientific">Aspergillus flavus (strain ATCC 200026 / FGSC A1120 / IAM 13836 / NRRL 3357 / JCM 12722 / SRRC 167)</name>
    <dbReference type="NCBI Taxonomy" id="332952"/>
    <lineage>
        <taxon>Eukaryota</taxon>
        <taxon>Fungi</taxon>
        <taxon>Dikarya</taxon>
        <taxon>Ascomycota</taxon>
        <taxon>Pezizomycotina</taxon>
        <taxon>Eurotiomycetes</taxon>
        <taxon>Eurotiomycetidae</taxon>
        <taxon>Eurotiales</taxon>
        <taxon>Aspergillaceae</taxon>
        <taxon>Aspergillus</taxon>
        <taxon>Aspergillus subgen. Circumdati</taxon>
    </lineage>
</organism>
<evidence type="ECO:0000256" key="1">
    <source>
        <dbReference type="SAM" id="MobiDB-lite"/>
    </source>
</evidence>
<dbReference type="EMBL" id="CP044617">
    <property type="protein sequence ID" value="QRD92164.1"/>
    <property type="molecule type" value="Genomic_DNA"/>
</dbReference>
<dbReference type="VEuPathDB" id="FungiDB:AFLA_012900"/>
<feature type="compositionally biased region" description="Pro residues" evidence="1">
    <location>
        <begin position="1"/>
        <end position="11"/>
    </location>
</feature>
<reference evidence="3" key="1">
    <citation type="journal article" date="2021" name="G3 (Bethesda)">
        <title>Chromosome assembled and annotated genome sequence of Aspergillus flavus NRRL 3357.</title>
        <authorList>
            <person name="Skerker J.M."/>
            <person name="Pianalto K.M."/>
            <person name="Mondo S.J."/>
            <person name="Yang K."/>
            <person name="Arkin A.P."/>
            <person name="Keller N.P."/>
            <person name="Grigoriev I.V."/>
            <person name="Louise Glass N.L."/>
        </authorList>
    </citation>
    <scope>NUCLEOTIDE SEQUENCE [LARGE SCALE GENOMIC DNA]</scope>
    <source>
        <strain evidence="3">ATCC 200026 / FGSC A1120 / IAM 13836 / NRRL 3357 / JCM 12722 / SRRC 167</strain>
    </source>
</reference>
<dbReference type="VEuPathDB" id="FungiDB:F9C07_13341"/>
<name>A0A7U2MYG5_ASPFN</name>
<feature type="region of interest" description="Disordered" evidence="1">
    <location>
        <begin position="1"/>
        <end position="22"/>
    </location>
</feature>
<protein>
    <submittedName>
        <fullName evidence="2">Uncharacterized protein</fullName>
    </submittedName>
</protein>